<keyword evidence="2" id="KW-0812">Transmembrane</keyword>
<keyword evidence="2" id="KW-0472">Membrane</keyword>
<dbReference type="EMBL" id="CAVMBE010000025">
    <property type="protein sequence ID" value="CAK4013486.1"/>
    <property type="molecule type" value="Genomic_DNA"/>
</dbReference>
<feature type="region of interest" description="Disordered" evidence="1">
    <location>
        <begin position="117"/>
        <end position="173"/>
    </location>
</feature>
<feature type="transmembrane region" description="Helical" evidence="2">
    <location>
        <begin position="83"/>
        <end position="102"/>
    </location>
</feature>
<dbReference type="AlphaFoldDB" id="A0AAI9EAV6"/>
<evidence type="ECO:0000256" key="2">
    <source>
        <dbReference type="SAM" id="Phobius"/>
    </source>
</evidence>
<feature type="transmembrane region" description="Helical" evidence="2">
    <location>
        <begin position="52"/>
        <end position="77"/>
    </location>
</feature>
<accession>A0AAI9EAV6</accession>
<name>A0AAI9EAV6_9PEZI</name>
<proteinExistence type="predicted"/>
<organism evidence="3 4">
    <name type="scientific">Lecanosticta acicola</name>
    <dbReference type="NCBI Taxonomy" id="111012"/>
    <lineage>
        <taxon>Eukaryota</taxon>
        <taxon>Fungi</taxon>
        <taxon>Dikarya</taxon>
        <taxon>Ascomycota</taxon>
        <taxon>Pezizomycotina</taxon>
        <taxon>Dothideomycetes</taxon>
        <taxon>Dothideomycetidae</taxon>
        <taxon>Mycosphaerellales</taxon>
        <taxon>Mycosphaerellaceae</taxon>
        <taxon>Lecanosticta</taxon>
    </lineage>
</organism>
<protein>
    <submittedName>
        <fullName evidence="3">Uncharacterized protein</fullName>
    </submittedName>
</protein>
<evidence type="ECO:0000313" key="4">
    <source>
        <dbReference type="Proteomes" id="UP001296104"/>
    </source>
</evidence>
<dbReference type="Proteomes" id="UP001296104">
    <property type="component" value="Unassembled WGS sequence"/>
</dbReference>
<comment type="caution">
    <text evidence="3">The sequence shown here is derived from an EMBL/GenBank/DDBJ whole genome shotgun (WGS) entry which is preliminary data.</text>
</comment>
<gene>
    <name evidence="3" type="ORF">LECACI_7A004508</name>
</gene>
<reference evidence="3" key="1">
    <citation type="submission" date="2023-11" db="EMBL/GenBank/DDBJ databases">
        <authorList>
            <person name="Alioto T."/>
            <person name="Alioto T."/>
            <person name="Gomez Garrido J."/>
        </authorList>
    </citation>
    <scope>NUCLEOTIDE SEQUENCE</scope>
</reference>
<evidence type="ECO:0000313" key="3">
    <source>
        <dbReference type="EMBL" id="CAK4013486.1"/>
    </source>
</evidence>
<sequence length="173" mass="18905">MFRQRRLHPRRESQDGWSVVVRVSVAYLDICALTAVFQIVETVPYARKRLGPVLMVVLNTITTVVWIVLFSLSIVGAAKTNSALGFIWTIMLVAACLAKLIYSSVMRCTAFAKNRSSSRGAYTPADPEAGVNPTVYTAYNPSAYQNPAGPPSNPFRDSRDPSPTMRPAGDAAH</sequence>
<feature type="compositionally biased region" description="Polar residues" evidence="1">
    <location>
        <begin position="134"/>
        <end position="145"/>
    </location>
</feature>
<keyword evidence="2" id="KW-1133">Transmembrane helix</keyword>
<evidence type="ECO:0000256" key="1">
    <source>
        <dbReference type="SAM" id="MobiDB-lite"/>
    </source>
</evidence>
<keyword evidence="4" id="KW-1185">Reference proteome</keyword>